<keyword evidence="3" id="KW-1185">Reference proteome</keyword>
<dbReference type="InterPro" id="IPR012675">
    <property type="entry name" value="Beta-grasp_dom_sf"/>
</dbReference>
<dbReference type="InterPro" id="IPR001041">
    <property type="entry name" value="2Fe-2S_ferredoxin-type"/>
</dbReference>
<organism evidence="2 3">
    <name type="scientific">Paraburkholderia aspalathi</name>
    <dbReference type="NCBI Taxonomy" id="1324617"/>
    <lineage>
        <taxon>Bacteria</taxon>
        <taxon>Pseudomonadati</taxon>
        <taxon>Pseudomonadota</taxon>
        <taxon>Betaproteobacteria</taxon>
        <taxon>Burkholderiales</taxon>
        <taxon>Burkholderiaceae</taxon>
        <taxon>Paraburkholderia</taxon>
    </lineage>
</organism>
<dbReference type="Gene3D" id="3.10.20.30">
    <property type="match status" value="1"/>
</dbReference>
<proteinExistence type="predicted"/>
<reference evidence="2 3" key="1">
    <citation type="submission" date="2021-02" db="EMBL/GenBank/DDBJ databases">
        <authorList>
            <person name="Vanwijnsberghe S."/>
        </authorList>
    </citation>
    <scope>NUCLEOTIDE SEQUENCE [LARGE SCALE GENOMIC DNA]</scope>
    <source>
        <strain evidence="2 3">R-69658</strain>
    </source>
</reference>
<dbReference type="PROSITE" id="PS51085">
    <property type="entry name" value="2FE2S_FER_2"/>
    <property type="match status" value="1"/>
</dbReference>
<evidence type="ECO:0000313" key="2">
    <source>
        <dbReference type="EMBL" id="CAE6741144.1"/>
    </source>
</evidence>
<dbReference type="EMBL" id="CAJNAU010000016">
    <property type="protein sequence ID" value="CAE6741144.1"/>
    <property type="molecule type" value="Genomic_DNA"/>
</dbReference>
<dbReference type="InterPro" id="IPR002888">
    <property type="entry name" value="2Fe-2S-bd"/>
</dbReference>
<protein>
    <recommendedName>
        <fullName evidence="1">2Fe-2S ferredoxin-type domain-containing protein</fullName>
    </recommendedName>
</protein>
<dbReference type="InterPro" id="IPR036010">
    <property type="entry name" value="2Fe-2S_ferredoxin-like_sf"/>
</dbReference>
<accession>A0ABM8R9S6</accession>
<feature type="domain" description="2Fe-2S ferredoxin-type" evidence="1">
    <location>
        <begin position="69"/>
        <end position="151"/>
    </location>
</feature>
<dbReference type="SUPFAM" id="SSF47741">
    <property type="entry name" value="CO dehydrogenase ISP C-domain like"/>
    <property type="match status" value="1"/>
</dbReference>
<dbReference type="Gene3D" id="1.10.150.120">
    <property type="entry name" value="[2Fe-2S]-binding domain"/>
    <property type="match status" value="1"/>
</dbReference>
<dbReference type="RefSeq" id="WP_200619215.1">
    <property type="nucleotide sequence ID" value="NZ_CAJNAU010000016.1"/>
</dbReference>
<gene>
    <name evidence="2" type="ORF">R69658_02267</name>
</gene>
<evidence type="ECO:0000259" key="1">
    <source>
        <dbReference type="PROSITE" id="PS51085"/>
    </source>
</evidence>
<name>A0ABM8R9S6_9BURK</name>
<dbReference type="Proteomes" id="UP000674425">
    <property type="component" value="Unassembled WGS sequence"/>
</dbReference>
<dbReference type="SUPFAM" id="SSF54292">
    <property type="entry name" value="2Fe-2S ferredoxin-like"/>
    <property type="match status" value="1"/>
</dbReference>
<dbReference type="InterPro" id="IPR036884">
    <property type="entry name" value="2Fe-2S-bd_dom_sf"/>
</dbReference>
<dbReference type="PANTHER" id="PTHR45331">
    <property type="entry name" value="OXIDOREDUCTASE, IRON-SULPHUR BINDING SUBUNIT-RELATED-RELATED"/>
    <property type="match status" value="1"/>
</dbReference>
<sequence length="246" mass="25515">MTAPTQTSASAASAAVASGTVSGASASAAATVASGPAGAVSGASGATGVAAAAPAATVVERPLTHFRTLPVSVKVNGEIVGPTDVPAGLMMIDFLHEYLHLTGSRLGCGQGICHACVVIVDKPDGTSEEVRTCITGANFFHGKTIRTIEGHAKRNEAGEVVELSPIQQKFLEHFSFQCGYCTPGFVNAATVLIERLKRQPIAKDKVEQTITEALNDHICRCTGYVRYYEAVKEVVMTTPGLVKDAA</sequence>
<comment type="caution">
    <text evidence="2">The sequence shown here is derived from an EMBL/GenBank/DDBJ whole genome shotgun (WGS) entry which is preliminary data.</text>
</comment>
<evidence type="ECO:0000313" key="3">
    <source>
        <dbReference type="Proteomes" id="UP000674425"/>
    </source>
</evidence>
<dbReference type="Pfam" id="PF01799">
    <property type="entry name" value="Fer2_2"/>
    <property type="match status" value="1"/>
</dbReference>
<dbReference type="PANTHER" id="PTHR45331:SF2">
    <property type="entry name" value="OXIDOREDUCTASE WITH IRON-SULFUR SUBUNIT"/>
    <property type="match status" value="1"/>
</dbReference>
<dbReference type="Pfam" id="PF00111">
    <property type="entry name" value="Fer2"/>
    <property type="match status" value="1"/>
</dbReference>
<dbReference type="InterPro" id="IPR052914">
    <property type="entry name" value="Aldehyde_Oxdr_Iron-Sulfur"/>
</dbReference>